<name>A0A426ZIZ0_ENSVE</name>
<reference evidence="1 2" key="1">
    <citation type="journal article" date="2014" name="Agronomy (Basel)">
        <title>A Draft Genome Sequence for Ensete ventricosum, the Drought-Tolerant Tree Against Hunger.</title>
        <authorList>
            <person name="Harrison J."/>
            <person name="Moore K.A."/>
            <person name="Paszkiewicz K."/>
            <person name="Jones T."/>
            <person name="Grant M."/>
            <person name="Ambacheew D."/>
            <person name="Muzemil S."/>
            <person name="Studholme D.J."/>
        </authorList>
    </citation>
    <scope>NUCLEOTIDE SEQUENCE [LARGE SCALE GENOMIC DNA]</scope>
</reference>
<protein>
    <submittedName>
        <fullName evidence="1">Uncharacterized protein</fullName>
    </submittedName>
</protein>
<comment type="caution">
    <text evidence="1">The sequence shown here is derived from an EMBL/GenBank/DDBJ whole genome shotgun (WGS) entry which is preliminary data.</text>
</comment>
<dbReference type="Proteomes" id="UP000287651">
    <property type="component" value="Unassembled WGS sequence"/>
</dbReference>
<sequence>MISLLPLQEFMPLTSVQGKLHASAPCFILYVDSLHAAWILHQVPPKLLRLSIYIELMVASCPLIPRVSPPLSLISTSTLNVPSYDVDMVAPSLDLTMHPPMHYLIRDHVTTLCCSLDHDLSLLNICHFGATFLFAFFPLEVSKTIIPFGLLCLAEQFVPCSAPANALARL</sequence>
<evidence type="ECO:0000313" key="2">
    <source>
        <dbReference type="Proteomes" id="UP000287651"/>
    </source>
</evidence>
<accession>A0A426ZIZ0</accession>
<gene>
    <name evidence="1" type="ORF">B296_00028516</name>
</gene>
<dbReference type="AlphaFoldDB" id="A0A426ZIZ0"/>
<evidence type="ECO:0000313" key="1">
    <source>
        <dbReference type="EMBL" id="RRT63874.1"/>
    </source>
</evidence>
<dbReference type="EMBL" id="AMZH03006424">
    <property type="protein sequence ID" value="RRT63874.1"/>
    <property type="molecule type" value="Genomic_DNA"/>
</dbReference>
<organism evidence="1 2">
    <name type="scientific">Ensete ventricosum</name>
    <name type="common">Abyssinian banana</name>
    <name type="synonym">Musa ensete</name>
    <dbReference type="NCBI Taxonomy" id="4639"/>
    <lineage>
        <taxon>Eukaryota</taxon>
        <taxon>Viridiplantae</taxon>
        <taxon>Streptophyta</taxon>
        <taxon>Embryophyta</taxon>
        <taxon>Tracheophyta</taxon>
        <taxon>Spermatophyta</taxon>
        <taxon>Magnoliopsida</taxon>
        <taxon>Liliopsida</taxon>
        <taxon>Zingiberales</taxon>
        <taxon>Musaceae</taxon>
        <taxon>Ensete</taxon>
    </lineage>
</organism>
<proteinExistence type="predicted"/>